<feature type="chain" id="PRO_5046846584" evidence="2">
    <location>
        <begin position="43"/>
        <end position="299"/>
    </location>
</feature>
<keyword evidence="4" id="KW-1185">Reference proteome</keyword>
<feature type="compositionally biased region" description="Pro residues" evidence="1">
    <location>
        <begin position="94"/>
        <end position="110"/>
    </location>
</feature>
<dbReference type="EMBL" id="BAAACA010000006">
    <property type="protein sequence ID" value="GAA0585835.1"/>
    <property type="molecule type" value="Genomic_DNA"/>
</dbReference>
<dbReference type="PROSITE" id="PS51318">
    <property type="entry name" value="TAT"/>
    <property type="match status" value="1"/>
</dbReference>
<feature type="compositionally biased region" description="Low complexity" evidence="1">
    <location>
        <begin position="161"/>
        <end position="172"/>
    </location>
</feature>
<evidence type="ECO:0000256" key="1">
    <source>
        <dbReference type="SAM" id="MobiDB-lite"/>
    </source>
</evidence>
<dbReference type="PANTHER" id="PTHR24637:SF428">
    <property type="entry name" value="SCAVENGER RECEPTOR CLASS A MEMBER 3"/>
    <property type="match status" value="1"/>
</dbReference>
<name>A0ABN1F9K2_9ACTN</name>
<feature type="compositionally biased region" description="Basic and acidic residues" evidence="1">
    <location>
        <begin position="57"/>
        <end position="70"/>
    </location>
</feature>
<sequence length="299" mass="29403">MNSDHRSVSPLGPLPQRGKWLAGSALASLVLMLAGAVAPATAAEAQGAGTRVTHPGRGGDDHHCRPSHGSDDDDRAATPGVVAGGGGGDGCQGPPGPQGPKGPPGPPGPQGPKGDTGPAGPAGPTGPQGPSGPTGPQGPQGDIGPTGPTGPQGPMGPTGPTGPKGDTGATGPQGPPGPASCYDIDSNAPSSNETFSAALINGKAFAGRQATPGGAIVWTDLTNADNPNYPAHVCGISIDSHGNDTWIKVVTTDGTVYQTHGDTNGQTFTWDEGWTQLATPVAGTLRHDTRPKAGRPKTS</sequence>
<evidence type="ECO:0000313" key="4">
    <source>
        <dbReference type="Proteomes" id="UP001500668"/>
    </source>
</evidence>
<accession>A0ABN1F9K2</accession>
<evidence type="ECO:0000313" key="3">
    <source>
        <dbReference type="EMBL" id="GAA0585835.1"/>
    </source>
</evidence>
<proteinExistence type="predicted"/>
<feature type="compositionally biased region" description="Low complexity" evidence="1">
    <location>
        <begin position="137"/>
        <end position="146"/>
    </location>
</feature>
<dbReference type="InterPro" id="IPR008160">
    <property type="entry name" value="Collagen"/>
</dbReference>
<dbReference type="PANTHER" id="PTHR24637">
    <property type="entry name" value="COLLAGEN"/>
    <property type="match status" value="1"/>
</dbReference>
<feature type="region of interest" description="Disordered" evidence="1">
    <location>
        <begin position="43"/>
        <end position="188"/>
    </location>
</feature>
<comment type="caution">
    <text evidence="3">The sequence shown here is derived from an EMBL/GenBank/DDBJ whole genome shotgun (WGS) entry which is preliminary data.</text>
</comment>
<reference evidence="3 4" key="1">
    <citation type="journal article" date="2019" name="Int. J. Syst. Evol. Microbiol.">
        <title>The Global Catalogue of Microorganisms (GCM) 10K type strain sequencing project: providing services to taxonomists for standard genome sequencing and annotation.</title>
        <authorList>
            <consortium name="The Broad Institute Genomics Platform"/>
            <consortium name="The Broad Institute Genome Sequencing Center for Infectious Disease"/>
            <person name="Wu L."/>
            <person name="Ma J."/>
        </authorList>
    </citation>
    <scope>NUCLEOTIDE SEQUENCE [LARGE SCALE GENOMIC DNA]</scope>
    <source>
        <strain evidence="3 4">JCM 5067</strain>
    </source>
</reference>
<keyword evidence="2" id="KW-0732">Signal</keyword>
<dbReference type="Pfam" id="PF01391">
    <property type="entry name" value="Collagen"/>
    <property type="match status" value="1"/>
</dbReference>
<feature type="signal peptide" evidence="2">
    <location>
        <begin position="1"/>
        <end position="42"/>
    </location>
</feature>
<feature type="compositionally biased region" description="Gly residues" evidence="1">
    <location>
        <begin position="82"/>
        <end position="93"/>
    </location>
</feature>
<evidence type="ECO:0000256" key="2">
    <source>
        <dbReference type="SAM" id="SignalP"/>
    </source>
</evidence>
<protein>
    <submittedName>
        <fullName evidence="3">Uncharacterized protein</fullName>
    </submittedName>
</protein>
<organism evidence="3 4">
    <name type="scientific">Streptomyces crystallinus</name>
    <dbReference type="NCBI Taxonomy" id="68191"/>
    <lineage>
        <taxon>Bacteria</taxon>
        <taxon>Bacillati</taxon>
        <taxon>Actinomycetota</taxon>
        <taxon>Actinomycetes</taxon>
        <taxon>Kitasatosporales</taxon>
        <taxon>Streptomycetaceae</taxon>
        <taxon>Streptomyces</taxon>
    </lineage>
</organism>
<dbReference type="Proteomes" id="UP001500668">
    <property type="component" value="Unassembled WGS sequence"/>
</dbReference>
<gene>
    <name evidence="3" type="ORF">GCM10010394_13560</name>
</gene>
<dbReference type="InterPro" id="IPR006311">
    <property type="entry name" value="TAT_signal"/>
</dbReference>